<feature type="active site" description="Proton acceptor" evidence="8">
    <location>
        <position position="59"/>
    </location>
</feature>
<dbReference type="InterPro" id="IPR036441">
    <property type="entry name" value="DHquinase_II_sf"/>
</dbReference>
<dbReference type="NCBIfam" id="NF003804">
    <property type="entry name" value="PRK05395.1-1"/>
    <property type="match status" value="1"/>
</dbReference>
<comment type="caution">
    <text evidence="9">The sequence shown here is derived from an EMBL/GenBank/DDBJ whole genome shotgun (WGS) entry which is preliminary data.</text>
</comment>
<comment type="pathway">
    <text evidence="3 8">Metabolic intermediate biosynthesis; chorismate biosynthesis; chorismate from D-erythrose 4-phosphate and phosphoenolpyruvate: step 3/7.</text>
</comment>
<evidence type="ECO:0000256" key="4">
    <source>
        <dbReference type="ARBA" id="ARBA00011037"/>
    </source>
</evidence>
<dbReference type="EMBL" id="LNYO01000004">
    <property type="protein sequence ID" value="KTD38920.1"/>
    <property type="molecule type" value="Genomic_DNA"/>
</dbReference>
<feature type="binding site" evidence="8">
    <location>
        <begin position="138"/>
        <end position="139"/>
    </location>
    <ligand>
        <name>substrate</name>
    </ligand>
</feature>
<comment type="similarity">
    <text evidence="4 8">Belongs to the type-II 3-dehydroquinase family.</text>
</comment>
<dbReference type="Gene3D" id="3.40.50.9100">
    <property type="entry name" value="Dehydroquinase, class II"/>
    <property type="match status" value="1"/>
</dbReference>
<keyword evidence="10" id="KW-1185">Reference proteome</keyword>
<dbReference type="NCBIfam" id="NF003806">
    <property type="entry name" value="PRK05395.1-3"/>
    <property type="match status" value="1"/>
</dbReference>
<feature type="binding site" evidence="8">
    <location>
        <position position="148"/>
    </location>
    <ligand>
        <name>substrate</name>
    </ligand>
</feature>
<comment type="catalytic activity">
    <reaction evidence="1 8">
        <text>3-dehydroquinate = 3-dehydroshikimate + H2O</text>
        <dbReference type="Rhea" id="RHEA:21096"/>
        <dbReference type="ChEBI" id="CHEBI:15377"/>
        <dbReference type="ChEBI" id="CHEBI:16630"/>
        <dbReference type="ChEBI" id="CHEBI:32364"/>
        <dbReference type="EC" id="4.2.1.10"/>
    </reaction>
</comment>
<evidence type="ECO:0000256" key="7">
    <source>
        <dbReference type="ARBA" id="ARBA00023239"/>
    </source>
</evidence>
<comment type="function">
    <text evidence="2 8">Catalyzes a trans-dehydration via an enolate intermediate.</text>
</comment>
<dbReference type="SUPFAM" id="SSF52304">
    <property type="entry name" value="Type II 3-dehydroquinate dehydratase"/>
    <property type="match status" value="1"/>
</dbReference>
<feature type="binding site" evidence="8">
    <location>
        <position position="124"/>
    </location>
    <ligand>
        <name>substrate</name>
    </ligand>
</feature>
<dbReference type="Proteomes" id="UP000054725">
    <property type="component" value="Unassembled WGS sequence"/>
</dbReference>
<name>A0A0W0X342_9GAMM</name>
<evidence type="ECO:0000256" key="2">
    <source>
        <dbReference type="ARBA" id="ARBA00003924"/>
    </source>
</evidence>
<sequence>MKLPAIMPRSCRYHRTSRHYCKVQAESEEFWVNQHMMKKILVLHGPNLNRLGMREPSVYGSTTLEEVNATLRKEAKKAGFELSAKQSNSEAELIELIHQAPDNKIDYFIINPAAFTHTSIAIRDALTAVALPFIEVHISNIYAREAFRHHSYFSDIARGVICGLGVKGYSLALQAIIEEFN</sequence>
<dbReference type="HAMAP" id="MF_00169">
    <property type="entry name" value="AroQ"/>
    <property type="match status" value="1"/>
</dbReference>
<feature type="binding site" evidence="8">
    <location>
        <position position="111"/>
    </location>
    <ligand>
        <name>substrate</name>
    </ligand>
</feature>
<gene>
    <name evidence="8 9" type="primary">aroQ</name>
    <name evidence="9" type="ORF">Lnau_0414</name>
</gene>
<evidence type="ECO:0000256" key="1">
    <source>
        <dbReference type="ARBA" id="ARBA00001864"/>
    </source>
</evidence>
<dbReference type="UniPathway" id="UPA00053">
    <property type="reaction ID" value="UER00086"/>
</dbReference>
<dbReference type="PROSITE" id="PS01029">
    <property type="entry name" value="DEHYDROQUINASE_II"/>
    <property type="match status" value="1"/>
</dbReference>
<keyword evidence="8" id="KW-0028">Amino-acid biosynthesis</keyword>
<evidence type="ECO:0000256" key="5">
    <source>
        <dbReference type="ARBA" id="ARBA00011193"/>
    </source>
</evidence>
<dbReference type="AlphaFoldDB" id="A0A0W0X342"/>
<keyword evidence="7 8" id="KW-0456">Lyase</keyword>
<dbReference type="PANTHER" id="PTHR21272">
    <property type="entry name" value="CATABOLIC 3-DEHYDROQUINASE"/>
    <property type="match status" value="1"/>
</dbReference>
<dbReference type="GO" id="GO:0008652">
    <property type="term" value="P:amino acid biosynthetic process"/>
    <property type="evidence" value="ECO:0007669"/>
    <property type="project" value="UniProtKB-KW"/>
</dbReference>
<dbReference type="NCBIfam" id="NF003807">
    <property type="entry name" value="PRK05395.1-4"/>
    <property type="match status" value="1"/>
</dbReference>
<dbReference type="InterPro" id="IPR018509">
    <property type="entry name" value="DHquinase_II_CS"/>
</dbReference>
<dbReference type="GO" id="GO:0003855">
    <property type="term" value="F:3-dehydroquinate dehydratase activity"/>
    <property type="evidence" value="ECO:0007669"/>
    <property type="project" value="UniProtKB-UniRule"/>
</dbReference>
<keyword evidence="8" id="KW-0057">Aromatic amino acid biosynthesis</keyword>
<evidence type="ECO:0000313" key="10">
    <source>
        <dbReference type="Proteomes" id="UP000054725"/>
    </source>
</evidence>
<feature type="active site" description="Proton donor" evidence="8">
    <location>
        <position position="137"/>
    </location>
</feature>
<dbReference type="Pfam" id="PF01220">
    <property type="entry name" value="DHquinase_II"/>
    <property type="match status" value="1"/>
</dbReference>
<dbReference type="EC" id="4.2.1.10" evidence="6 8"/>
<dbReference type="PATRIC" id="fig|45070.6.peg.437"/>
<dbReference type="CDD" id="cd00466">
    <property type="entry name" value="DHQase_II"/>
    <property type="match status" value="1"/>
</dbReference>
<evidence type="ECO:0000256" key="3">
    <source>
        <dbReference type="ARBA" id="ARBA00004902"/>
    </source>
</evidence>
<feature type="site" description="Transition state stabilizer" evidence="8">
    <location>
        <position position="54"/>
    </location>
</feature>
<evidence type="ECO:0000313" key="9">
    <source>
        <dbReference type="EMBL" id="KTD38920.1"/>
    </source>
</evidence>
<dbReference type="STRING" id="45070.Lnau_0414"/>
<comment type="subunit">
    <text evidence="5 8">Homododecamer.</text>
</comment>
<organism evidence="9 10">
    <name type="scientific">Legionella nautarum</name>
    <dbReference type="NCBI Taxonomy" id="45070"/>
    <lineage>
        <taxon>Bacteria</taxon>
        <taxon>Pseudomonadati</taxon>
        <taxon>Pseudomonadota</taxon>
        <taxon>Gammaproteobacteria</taxon>
        <taxon>Legionellales</taxon>
        <taxon>Legionellaceae</taxon>
        <taxon>Legionella</taxon>
    </lineage>
</organism>
<dbReference type="GO" id="GO:0009423">
    <property type="term" value="P:chorismate biosynthetic process"/>
    <property type="evidence" value="ECO:0007669"/>
    <property type="project" value="UniProtKB-UniRule"/>
</dbReference>
<dbReference type="InterPro" id="IPR001874">
    <property type="entry name" value="DHquinase_II"/>
</dbReference>
<dbReference type="NCBIfam" id="NF003805">
    <property type="entry name" value="PRK05395.1-2"/>
    <property type="match status" value="1"/>
</dbReference>
<feature type="binding site" evidence="8">
    <location>
        <position position="117"/>
    </location>
    <ligand>
        <name>substrate</name>
    </ligand>
</feature>
<dbReference type="NCBIfam" id="TIGR01088">
    <property type="entry name" value="aroQ"/>
    <property type="match status" value="1"/>
</dbReference>
<dbReference type="GO" id="GO:0019631">
    <property type="term" value="P:quinate catabolic process"/>
    <property type="evidence" value="ECO:0007669"/>
    <property type="project" value="TreeGrafter"/>
</dbReference>
<dbReference type="GO" id="GO:0009073">
    <property type="term" value="P:aromatic amino acid family biosynthetic process"/>
    <property type="evidence" value="ECO:0007669"/>
    <property type="project" value="UniProtKB-KW"/>
</dbReference>
<protein>
    <recommendedName>
        <fullName evidence="6 8">3-dehydroquinate dehydratase</fullName>
        <shortName evidence="8">3-dehydroquinase</shortName>
        <ecNumber evidence="6 8">4.2.1.10</ecNumber>
    </recommendedName>
    <alternativeName>
        <fullName evidence="8">Type II DHQase</fullName>
    </alternativeName>
</protein>
<reference evidence="9 10" key="1">
    <citation type="submission" date="2015-11" db="EMBL/GenBank/DDBJ databases">
        <title>Genomic analysis of 38 Legionella species identifies large and diverse effector repertoires.</title>
        <authorList>
            <person name="Burstein D."/>
            <person name="Amaro F."/>
            <person name="Zusman T."/>
            <person name="Lifshitz Z."/>
            <person name="Cohen O."/>
            <person name="Gilbert J.A."/>
            <person name="Pupko T."/>
            <person name="Shuman H.A."/>
            <person name="Segal G."/>
        </authorList>
    </citation>
    <scope>NUCLEOTIDE SEQUENCE [LARGE SCALE GENOMIC DNA]</scope>
    <source>
        <strain evidence="9 10">ATCC 49506</strain>
    </source>
</reference>
<dbReference type="PANTHER" id="PTHR21272:SF3">
    <property type="entry name" value="CATABOLIC 3-DEHYDROQUINASE"/>
    <property type="match status" value="1"/>
</dbReference>
<evidence type="ECO:0000256" key="6">
    <source>
        <dbReference type="ARBA" id="ARBA00012060"/>
    </source>
</evidence>
<evidence type="ECO:0000256" key="8">
    <source>
        <dbReference type="HAMAP-Rule" id="MF_00169"/>
    </source>
</evidence>
<accession>A0A0W0X342</accession>
<proteinExistence type="inferred from homology"/>